<dbReference type="AlphaFoldDB" id="A0A166MY51"/>
<gene>
    <name evidence="1" type="ORF">AAP_06352</name>
</gene>
<protein>
    <submittedName>
        <fullName evidence="1">Uncharacterized protein</fullName>
    </submittedName>
</protein>
<dbReference type="Proteomes" id="UP000242877">
    <property type="component" value="Unassembled WGS sequence"/>
</dbReference>
<comment type="caution">
    <text evidence="1">The sequence shown here is derived from an EMBL/GenBank/DDBJ whole genome shotgun (WGS) entry which is preliminary data.</text>
</comment>
<organism evidence="1 2">
    <name type="scientific">Ascosphaera apis ARSEF 7405</name>
    <dbReference type="NCBI Taxonomy" id="392613"/>
    <lineage>
        <taxon>Eukaryota</taxon>
        <taxon>Fungi</taxon>
        <taxon>Dikarya</taxon>
        <taxon>Ascomycota</taxon>
        <taxon>Pezizomycotina</taxon>
        <taxon>Eurotiomycetes</taxon>
        <taxon>Eurotiomycetidae</taxon>
        <taxon>Onygenales</taxon>
        <taxon>Ascosphaeraceae</taxon>
        <taxon>Ascosphaera</taxon>
    </lineage>
</organism>
<evidence type="ECO:0000313" key="1">
    <source>
        <dbReference type="EMBL" id="KZZ86650.1"/>
    </source>
</evidence>
<proteinExistence type="predicted"/>
<evidence type="ECO:0000313" key="2">
    <source>
        <dbReference type="Proteomes" id="UP000242877"/>
    </source>
</evidence>
<name>A0A166MY51_9EURO</name>
<keyword evidence="2" id="KW-1185">Reference proteome</keyword>
<dbReference type="EMBL" id="AZGZ01000053">
    <property type="protein sequence ID" value="KZZ86650.1"/>
    <property type="molecule type" value="Genomic_DNA"/>
</dbReference>
<reference evidence="1 2" key="1">
    <citation type="journal article" date="2016" name="Genome Biol. Evol.">
        <title>Divergent and convergent evolution of fungal pathogenicity.</title>
        <authorList>
            <person name="Shang Y."/>
            <person name="Xiao G."/>
            <person name="Zheng P."/>
            <person name="Cen K."/>
            <person name="Zhan S."/>
            <person name="Wang C."/>
        </authorList>
    </citation>
    <scope>NUCLEOTIDE SEQUENCE [LARGE SCALE GENOMIC DNA]</scope>
    <source>
        <strain evidence="1 2">ARSEF 7405</strain>
    </source>
</reference>
<dbReference type="VEuPathDB" id="FungiDB:AAP_06352"/>
<accession>A0A166MY51</accession>
<dbReference type="OrthoDB" id="10364854at2759"/>
<sequence length="118" mass="13678">MSYPFIQIRHIVFKDDDEEKQGIAILPSGPCWIATYKNDESWGFEKREMMPEQWSTVSEGRIPRPEYLPKVESWIEAFESHEAESPYSHRPMNAEVFVADSMTYLSENSLVASADNLM</sequence>